<dbReference type="AlphaFoldDB" id="A0A8H3ITF9"/>
<comment type="caution">
    <text evidence="1">The sequence shown here is derived from an EMBL/GenBank/DDBJ whole genome shotgun (WGS) entry which is preliminary data.</text>
</comment>
<sequence length="572" mass="64087">MASENTCADTTPYKLQRKDSKLRRAVTFFKHLGLKSSRQKSSGSSSALETESFDMWLAKRKRFEMDDTSHDTSPLMELADSKRKSHGLRSNPEIKSKTVYEMEGTTLYTSWDLDELPRHSQEAGTAVEPCELGIGNLIMAPQSNAAAGDAHGPLTGVGAQFEVAQHDAEPREDMLVSPISFVQGSFICQSNGVDRSCHAECGLVSPTYSDSGIVPSPEVADQHWRQINVTPALNGSLLSSENHGRLYDDEVFSTESQVKELREMVGVLNEEWIRRCESTLDLALRASALSPRILFEKGAKTLQHIFRGVLPETFDTVFALAHITCASAYIIHRDDKLHCWNEFFQDILKWQHLLPNESDTRLFIRLVKLWWWPRDSSAKLSCGNYFLDETSGTLMPLRKPAVGFDASSSIETKGSQPPQWPSRPASMTILNSIKDGAALQECLRFFDGFEYAIVKERNRNHPTHLAWYAQNHVTNIEEMLNTIIYPLDRCDGIEALRGGIDYTATALRDGSLRSVREVEVSLISNGKVSIHEIAPFRDLLTNDSHPACPHKFIRDTLTPLPLFVTALCMKQA</sequence>
<keyword evidence="2" id="KW-1185">Reference proteome</keyword>
<protein>
    <submittedName>
        <fullName evidence="1">Uncharacterized protein</fullName>
    </submittedName>
</protein>
<accession>A0A8H3ITF9</accession>
<evidence type="ECO:0000313" key="1">
    <source>
        <dbReference type="EMBL" id="CAF9931358.1"/>
    </source>
</evidence>
<dbReference type="EMBL" id="CAJPDR010000305">
    <property type="protein sequence ID" value="CAF9931358.1"/>
    <property type="molecule type" value="Genomic_DNA"/>
</dbReference>
<evidence type="ECO:0000313" key="2">
    <source>
        <dbReference type="Proteomes" id="UP000664203"/>
    </source>
</evidence>
<dbReference type="OrthoDB" id="5351788at2759"/>
<gene>
    <name evidence="1" type="ORF">ALECFALPRED_004991</name>
</gene>
<name>A0A8H3ITF9_9LECA</name>
<reference evidence="1" key="1">
    <citation type="submission" date="2021-03" db="EMBL/GenBank/DDBJ databases">
        <authorList>
            <person name="Tagirdzhanova G."/>
        </authorList>
    </citation>
    <scope>NUCLEOTIDE SEQUENCE</scope>
</reference>
<organism evidence="1 2">
    <name type="scientific">Alectoria fallacina</name>
    <dbReference type="NCBI Taxonomy" id="1903189"/>
    <lineage>
        <taxon>Eukaryota</taxon>
        <taxon>Fungi</taxon>
        <taxon>Dikarya</taxon>
        <taxon>Ascomycota</taxon>
        <taxon>Pezizomycotina</taxon>
        <taxon>Lecanoromycetes</taxon>
        <taxon>OSLEUM clade</taxon>
        <taxon>Lecanoromycetidae</taxon>
        <taxon>Lecanorales</taxon>
        <taxon>Lecanorineae</taxon>
        <taxon>Parmeliaceae</taxon>
        <taxon>Alectoria</taxon>
    </lineage>
</organism>
<proteinExistence type="predicted"/>
<dbReference type="Proteomes" id="UP000664203">
    <property type="component" value="Unassembled WGS sequence"/>
</dbReference>